<sequence>MATQPLPTELSMAERIPLELWERIAYYTNARVDAFLGPPADIPSLSLVSRSLNHAIRFDNNPSLYTWLFCFKFDYHAPLRRLGKDCLTVWSIAQEFKKRITALKRPTVNRMLENDGKNERQLIEWARLYGYLKRETCTRYETDAKLAHELVSGHRRNISSTLVMVDDVLPRFEILWSAVFCTASLLQASVIPVFMDPNRIFTSLYPLMQLPSAWFSTSPTPVAHVNHYSKDFDLATPLLSLASLLVWTTRLETTRESVMFDRSAVSSLPLDRETAVASMAQGPTQMDVLKFHELQIHAPTHCPLTLCTSLPEQILAPEDERPLSSSGSRCYDSDWFRSVACSNPFSPATSNHSVYTPGALVGLWGGFFVQTSLDVHLALVDDPNLTPSESTMLYRHPLYFTLQEHHCLHPSLAIAPGNDCLGGEDYLNAWLPQGLKIKQCENEIEVYDPKAQRSVCYQTFFPEGSVETNEQKEDQRLKSTPRYATSSYFEDKLNDILVTGKTSDEDGEAWGHYIIVGRVRLWDGLVALLRTPRDPTRSELGRWLFRGYIHNRNLVGHWRETSTPPQLVGYQGGFVARNYL</sequence>
<proteinExistence type="predicted"/>
<accession>A0A6A4HXH2</accession>
<gene>
    <name evidence="1" type="ORF">BT96DRAFT_992174</name>
</gene>
<protein>
    <recommendedName>
        <fullName evidence="3">F-box domain-containing protein</fullName>
    </recommendedName>
</protein>
<dbReference type="OrthoDB" id="434783at2759"/>
<evidence type="ECO:0000313" key="2">
    <source>
        <dbReference type="Proteomes" id="UP000799118"/>
    </source>
</evidence>
<dbReference type="EMBL" id="ML769447">
    <property type="protein sequence ID" value="KAE9401285.1"/>
    <property type="molecule type" value="Genomic_DNA"/>
</dbReference>
<name>A0A6A4HXH2_9AGAR</name>
<evidence type="ECO:0008006" key="3">
    <source>
        <dbReference type="Google" id="ProtNLM"/>
    </source>
</evidence>
<keyword evidence="2" id="KW-1185">Reference proteome</keyword>
<dbReference type="AlphaFoldDB" id="A0A6A4HXH2"/>
<reference evidence="1" key="1">
    <citation type="journal article" date="2019" name="Environ. Microbiol.">
        <title>Fungal ecological strategies reflected in gene transcription - a case study of two litter decomposers.</title>
        <authorList>
            <person name="Barbi F."/>
            <person name="Kohler A."/>
            <person name="Barry K."/>
            <person name="Baskaran P."/>
            <person name="Daum C."/>
            <person name="Fauchery L."/>
            <person name="Ihrmark K."/>
            <person name="Kuo A."/>
            <person name="LaButti K."/>
            <person name="Lipzen A."/>
            <person name="Morin E."/>
            <person name="Grigoriev I.V."/>
            <person name="Henrissat B."/>
            <person name="Lindahl B."/>
            <person name="Martin F."/>
        </authorList>
    </citation>
    <scope>NUCLEOTIDE SEQUENCE</scope>
    <source>
        <strain evidence="1">JB14</strain>
    </source>
</reference>
<organism evidence="1 2">
    <name type="scientific">Gymnopus androsaceus JB14</name>
    <dbReference type="NCBI Taxonomy" id="1447944"/>
    <lineage>
        <taxon>Eukaryota</taxon>
        <taxon>Fungi</taxon>
        <taxon>Dikarya</taxon>
        <taxon>Basidiomycota</taxon>
        <taxon>Agaricomycotina</taxon>
        <taxon>Agaricomycetes</taxon>
        <taxon>Agaricomycetidae</taxon>
        <taxon>Agaricales</taxon>
        <taxon>Marasmiineae</taxon>
        <taxon>Omphalotaceae</taxon>
        <taxon>Gymnopus</taxon>
    </lineage>
</organism>
<evidence type="ECO:0000313" key="1">
    <source>
        <dbReference type="EMBL" id="KAE9401285.1"/>
    </source>
</evidence>
<dbReference type="Proteomes" id="UP000799118">
    <property type="component" value="Unassembled WGS sequence"/>
</dbReference>